<dbReference type="OrthoDB" id="10252009at2759"/>
<dbReference type="GO" id="GO:0005737">
    <property type="term" value="C:cytoplasm"/>
    <property type="evidence" value="ECO:0007669"/>
    <property type="project" value="TreeGrafter"/>
</dbReference>
<proteinExistence type="inferred from homology"/>
<dbReference type="RefSeq" id="XP_058334952.1">
    <property type="nucleotide sequence ID" value="XM_058471811.1"/>
</dbReference>
<gene>
    <name evidence="4" type="ORF">N7468_002514</name>
</gene>
<dbReference type="Proteomes" id="UP001150941">
    <property type="component" value="Unassembled WGS sequence"/>
</dbReference>
<sequence>MSTRRFVETPMSFDENATYTPTQQYTTVSGALPNANPSARYAFTATPPLNNSETVIVDNNRFSQASHQFSEGDYIPPGFFQRANLDGFTRRFNSCQWTYEMRREAQLILPFLALGPQLALRDTQKLQERGFTLLLAIRNTHSAQARLVSGEKAATELGIMADTIDVLDGQELISSFPRAIRRINDHLAGGNGSVPARRKVLIFCESGNDRSAVVTVAYIMVMLNKTAQEATRLIQENRYCASFDEPMRTILRSFEDILGAKRVVESVTRSASRSGALRLEPPSAAQAIHRKRSFADRLIEENVADHGDMDLDDEDDLAERRPLAPFEDRLPV</sequence>
<keyword evidence="5" id="KW-1185">Reference proteome</keyword>
<organism evidence="4 5">
    <name type="scientific">Penicillium chermesinum</name>
    <dbReference type="NCBI Taxonomy" id="63820"/>
    <lineage>
        <taxon>Eukaryota</taxon>
        <taxon>Fungi</taxon>
        <taxon>Dikarya</taxon>
        <taxon>Ascomycota</taxon>
        <taxon>Pezizomycotina</taxon>
        <taxon>Eurotiomycetes</taxon>
        <taxon>Eurotiomycetidae</taxon>
        <taxon>Eurotiales</taxon>
        <taxon>Aspergillaceae</taxon>
        <taxon>Penicillium</taxon>
    </lineage>
</organism>
<evidence type="ECO:0000256" key="1">
    <source>
        <dbReference type="ARBA" id="ARBA00009649"/>
    </source>
</evidence>
<dbReference type="Pfam" id="PF00782">
    <property type="entry name" value="DSPc"/>
    <property type="match status" value="1"/>
</dbReference>
<dbReference type="GO" id="GO:0140096">
    <property type="term" value="F:catalytic activity, acting on a protein"/>
    <property type="evidence" value="ECO:0007669"/>
    <property type="project" value="UniProtKB-ARBA"/>
</dbReference>
<dbReference type="PANTHER" id="PTHR46588">
    <property type="entry name" value="SERINE/THREONINE/TYROSINE-INTERACTING PROTEIN"/>
    <property type="match status" value="1"/>
</dbReference>
<dbReference type="GO" id="GO:0005654">
    <property type="term" value="C:nucleoplasm"/>
    <property type="evidence" value="ECO:0007669"/>
    <property type="project" value="TreeGrafter"/>
</dbReference>
<feature type="domain" description="Tyrosine specific protein phosphatases" evidence="3">
    <location>
        <begin position="174"/>
        <end position="238"/>
    </location>
</feature>
<dbReference type="GO" id="GO:0070372">
    <property type="term" value="P:regulation of ERK1 and ERK2 cascade"/>
    <property type="evidence" value="ECO:0007669"/>
    <property type="project" value="TreeGrafter"/>
</dbReference>
<dbReference type="SUPFAM" id="SSF52799">
    <property type="entry name" value="(Phosphotyrosine protein) phosphatases II"/>
    <property type="match status" value="1"/>
</dbReference>
<comment type="caution">
    <text evidence="4">The sequence shown here is derived from an EMBL/GenBank/DDBJ whole genome shotgun (WGS) entry which is preliminary data.</text>
</comment>
<evidence type="ECO:0000256" key="2">
    <source>
        <dbReference type="SAM" id="MobiDB-lite"/>
    </source>
</evidence>
<accession>A0A9W9PIN1</accession>
<dbReference type="InterPro" id="IPR052449">
    <property type="entry name" value="STYX-Interacting_Phosphatase"/>
</dbReference>
<dbReference type="InterPro" id="IPR000340">
    <property type="entry name" value="Dual-sp_phosphatase_cat-dom"/>
</dbReference>
<dbReference type="InterPro" id="IPR029021">
    <property type="entry name" value="Prot-tyrosine_phosphatase-like"/>
</dbReference>
<dbReference type="PANTHER" id="PTHR46588:SF1">
    <property type="entry name" value="SERINE_THREONINE_TYROSINE-INTERACTING PROTEIN"/>
    <property type="match status" value="1"/>
</dbReference>
<evidence type="ECO:0000313" key="4">
    <source>
        <dbReference type="EMBL" id="KAJ5247531.1"/>
    </source>
</evidence>
<dbReference type="CDD" id="cd14498">
    <property type="entry name" value="DSP"/>
    <property type="match status" value="1"/>
</dbReference>
<protein>
    <recommendedName>
        <fullName evidence="3">Tyrosine specific protein phosphatases domain-containing protein</fullName>
    </recommendedName>
</protein>
<dbReference type="Gene3D" id="3.90.190.10">
    <property type="entry name" value="Protein tyrosine phosphatase superfamily"/>
    <property type="match status" value="1"/>
</dbReference>
<feature type="region of interest" description="Disordered" evidence="2">
    <location>
        <begin position="305"/>
        <end position="332"/>
    </location>
</feature>
<evidence type="ECO:0000259" key="3">
    <source>
        <dbReference type="PROSITE" id="PS50056"/>
    </source>
</evidence>
<dbReference type="EMBL" id="JAPQKS010000002">
    <property type="protein sequence ID" value="KAJ5247531.1"/>
    <property type="molecule type" value="Genomic_DNA"/>
</dbReference>
<dbReference type="InterPro" id="IPR000387">
    <property type="entry name" value="Tyr_Pase_dom"/>
</dbReference>
<comment type="similarity">
    <text evidence="1">Belongs to the protein-tyrosine phosphatase family. Non-receptor class subfamily.</text>
</comment>
<dbReference type="GO" id="GO:1990444">
    <property type="term" value="F:F-box domain binding"/>
    <property type="evidence" value="ECO:0007669"/>
    <property type="project" value="TreeGrafter"/>
</dbReference>
<reference evidence="4" key="1">
    <citation type="submission" date="2022-11" db="EMBL/GenBank/DDBJ databases">
        <authorList>
            <person name="Petersen C."/>
        </authorList>
    </citation>
    <scope>NUCLEOTIDE SEQUENCE</scope>
    <source>
        <strain evidence="4">IBT 19713</strain>
    </source>
</reference>
<dbReference type="GO" id="GO:0062026">
    <property type="term" value="P:negative regulation of SCF-dependent proteasomal ubiquitin-dependent catabolic process"/>
    <property type="evidence" value="ECO:0007669"/>
    <property type="project" value="TreeGrafter"/>
</dbReference>
<dbReference type="InterPro" id="IPR020422">
    <property type="entry name" value="TYR_PHOSPHATASE_DUAL_dom"/>
</dbReference>
<dbReference type="AlphaFoldDB" id="A0A9W9PIN1"/>
<feature type="compositionally biased region" description="Basic and acidic residues" evidence="2">
    <location>
        <begin position="318"/>
        <end position="332"/>
    </location>
</feature>
<dbReference type="GeneID" id="83199114"/>
<reference evidence="4" key="2">
    <citation type="journal article" date="2023" name="IMA Fungus">
        <title>Comparative genomic study of the Penicillium genus elucidates a diverse pangenome and 15 lateral gene transfer events.</title>
        <authorList>
            <person name="Petersen C."/>
            <person name="Sorensen T."/>
            <person name="Nielsen M.R."/>
            <person name="Sondergaard T.E."/>
            <person name="Sorensen J.L."/>
            <person name="Fitzpatrick D.A."/>
            <person name="Frisvad J.C."/>
            <person name="Nielsen K.L."/>
        </authorList>
    </citation>
    <scope>NUCLEOTIDE SEQUENCE</scope>
    <source>
        <strain evidence="4">IBT 19713</strain>
    </source>
</reference>
<evidence type="ECO:0000313" key="5">
    <source>
        <dbReference type="Proteomes" id="UP001150941"/>
    </source>
</evidence>
<dbReference type="SMART" id="SM00195">
    <property type="entry name" value="DSPc"/>
    <property type="match status" value="1"/>
</dbReference>
<name>A0A9W9PIN1_9EURO</name>
<dbReference type="PROSITE" id="PS50056">
    <property type="entry name" value="TYR_PHOSPHATASE_2"/>
    <property type="match status" value="1"/>
</dbReference>